<comment type="caution">
    <text evidence="3">The sequence shown here is derived from an EMBL/GenBank/DDBJ whole genome shotgun (WGS) entry which is preliminary data.</text>
</comment>
<dbReference type="PANTHER" id="PTHR16222">
    <property type="entry name" value="ADP-RIBOSYLGLYCOHYDROLASE"/>
    <property type="match status" value="1"/>
</dbReference>
<accession>A0ABT1JJD0</accession>
<organism evidence="3 4">
    <name type="scientific">Actinoalloteichus caeruleus DSM 43889</name>
    <dbReference type="NCBI Taxonomy" id="1120930"/>
    <lineage>
        <taxon>Bacteria</taxon>
        <taxon>Bacillati</taxon>
        <taxon>Actinomycetota</taxon>
        <taxon>Actinomycetes</taxon>
        <taxon>Pseudonocardiales</taxon>
        <taxon>Pseudonocardiaceae</taxon>
        <taxon>Actinoalloteichus</taxon>
        <taxon>Actinoalloteichus cyanogriseus</taxon>
    </lineage>
</organism>
<keyword evidence="2" id="KW-0378">Hydrolase</keyword>
<keyword evidence="4" id="KW-1185">Reference proteome</keyword>
<evidence type="ECO:0000256" key="1">
    <source>
        <dbReference type="ARBA" id="ARBA00010702"/>
    </source>
</evidence>
<dbReference type="RefSeq" id="WP_026417562.1">
    <property type="nucleotide sequence ID" value="NZ_AUBJ02000001.1"/>
</dbReference>
<reference evidence="3 4" key="1">
    <citation type="submission" date="2022-06" db="EMBL/GenBank/DDBJ databases">
        <title>Genomic Encyclopedia of Type Strains, Phase I: the one thousand microbial genomes (KMG-I) project.</title>
        <authorList>
            <person name="Kyrpides N."/>
        </authorList>
    </citation>
    <scope>NUCLEOTIDE SEQUENCE [LARGE SCALE GENOMIC DNA]</scope>
    <source>
        <strain evidence="3 4">DSM 43889</strain>
    </source>
</reference>
<evidence type="ECO:0000256" key="2">
    <source>
        <dbReference type="ARBA" id="ARBA00022801"/>
    </source>
</evidence>
<dbReference type="EMBL" id="AUBJ02000001">
    <property type="protein sequence ID" value="MCP2332617.1"/>
    <property type="molecule type" value="Genomic_DNA"/>
</dbReference>
<protein>
    <submittedName>
        <fullName evidence="3">ADP-ribosylglycohydrolase</fullName>
    </submittedName>
</protein>
<comment type="similarity">
    <text evidence="1">Belongs to the ADP-ribosylglycohydrolase family.</text>
</comment>
<dbReference type="InterPro" id="IPR036705">
    <property type="entry name" value="Ribosyl_crysJ1_sf"/>
</dbReference>
<dbReference type="InterPro" id="IPR005502">
    <property type="entry name" value="Ribosyl_crysJ1"/>
</dbReference>
<gene>
    <name evidence="3" type="ORF">G443_002887</name>
</gene>
<dbReference type="Proteomes" id="UP000791080">
    <property type="component" value="Unassembled WGS sequence"/>
</dbReference>
<dbReference type="PANTHER" id="PTHR16222:SF24">
    <property type="entry name" value="ADP-RIBOSYLHYDROLASE ARH3"/>
    <property type="match status" value="1"/>
</dbReference>
<sequence>MATATTVVDRAAGCLLGGALGDALGAPVEFHQLAEIRRRHGQDGVTEPPKPALISDDTQLTLFTAEGYLSAWVRGKHLQIWDPAREVWSGYRRWLRTQQRKRPERDAVGLLADPRLYARRAPGLACLRALSSAEPPTQGEQYQRANGCSGVVRAAPAGFAPTGELAYEMGCEFAALTHGHPAAWAPAGALALLVHLVAVRRRSLPDAVDQVTGRVLRDHPDTAESLASAVRLAERDLGAARASLEARAFGRAPTEGGPGAESVMGLGPGWVGSQALAIAVYSALTHRRAAQFPDALRLAVNHSGDSDSTASLTGNILGALHGTAVLPRPWLARLELADVIERVGHDLGATCAGDTFEEQRYLVA</sequence>
<evidence type="ECO:0000313" key="4">
    <source>
        <dbReference type="Proteomes" id="UP000791080"/>
    </source>
</evidence>
<name>A0ABT1JJD0_ACTCY</name>
<dbReference type="SUPFAM" id="SSF101478">
    <property type="entry name" value="ADP-ribosylglycohydrolase"/>
    <property type="match status" value="1"/>
</dbReference>
<dbReference type="Pfam" id="PF03747">
    <property type="entry name" value="ADP_ribosyl_GH"/>
    <property type="match status" value="1"/>
</dbReference>
<proteinExistence type="inferred from homology"/>
<dbReference type="InterPro" id="IPR050792">
    <property type="entry name" value="ADP-ribosylglycohydrolase"/>
</dbReference>
<dbReference type="Gene3D" id="1.10.4080.10">
    <property type="entry name" value="ADP-ribosylation/Crystallin J1"/>
    <property type="match status" value="1"/>
</dbReference>
<evidence type="ECO:0000313" key="3">
    <source>
        <dbReference type="EMBL" id="MCP2332617.1"/>
    </source>
</evidence>